<dbReference type="EMBL" id="JACIJF010000013">
    <property type="protein sequence ID" value="MBB5712157.1"/>
    <property type="molecule type" value="Genomic_DNA"/>
</dbReference>
<protein>
    <submittedName>
        <fullName evidence="2">Succinoglycan biosynthesis protein ExoV</fullName>
    </submittedName>
</protein>
<feature type="domain" description="Polysaccharide pyruvyl transferase" evidence="1">
    <location>
        <begin position="58"/>
        <end position="202"/>
    </location>
</feature>
<evidence type="ECO:0000313" key="3">
    <source>
        <dbReference type="Proteomes" id="UP000527143"/>
    </source>
</evidence>
<organism evidence="2 3">
    <name type="scientific">Sphingomonas xinjiangensis</name>
    <dbReference type="NCBI Taxonomy" id="643568"/>
    <lineage>
        <taxon>Bacteria</taxon>
        <taxon>Pseudomonadati</taxon>
        <taxon>Pseudomonadota</taxon>
        <taxon>Alphaproteobacteria</taxon>
        <taxon>Sphingomonadales</taxon>
        <taxon>Sphingomonadaceae</taxon>
        <taxon>Sphingomonas</taxon>
    </lineage>
</organism>
<name>A0A840YFD0_9SPHN</name>
<proteinExistence type="predicted"/>
<sequence>MVGPQQQEGLLRLSYYEDPKGNFGDDLNEWLWDRAAPGFVNDDPSCHLIGIGTLLGSWFEKALPAQALKVVIGTGSGGKGALVDLSNNWKLYGVRGPLTAAYYRLAPNLITADPAVLINEFSELFQTTGRDGVGFMPHVWSAREWDWQTHCQRLGITYIDPHADSLKTISSIGKLNKVITEAMHGAIVADALRVPWVAVSISRRFDAVKWADWAGALSVDVKFHQILELRRSPPAFSYSSFKRAVKAMGTLAGKQFDTLSLPRSTRFEQRVAITELRRLVTHAPGQLSSDEDLRSAIARVKNALDRARSDQARGFLR</sequence>
<gene>
    <name evidence="2" type="ORF">FHT02_003414</name>
</gene>
<dbReference type="RefSeq" id="WP_184090203.1">
    <property type="nucleotide sequence ID" value="NZ_JACIJF010000013.1"/>
</dbReference>
<evidence type="ECO:0000259" key="1">
    <source>
        <dbReference type="Pfam" id="PF04230"/>
    </source>
</evidence>
<dbReference type="Proteomes" id="UP000527143">
    <property type="component" value="Unassembled WGS sequence"/>
</dbReference>
<dbReference type="InterPro" id="IPR007345">
    <property type="entry name" value="Polysacch_pyruvyl_Trfase"/>
</dbReference>
<evidence type="ECO:0000313" key="2">
    <source>
        <dbReference type="EMBL" id="MBB5712157.1"/>
    </source>
</evidence>
<dbReference type="Pfam" id="PF04230">
    <property type="entry name" value="PS_pyruv_trans"/>
    <property type="match status" value="1"/>
</dbReference>
<dbReference type="AlphaFoldDB" id="A0A840YFD0"/>
<accession>A0A840YFD0</accession>
<reference evidence="2 3" key="1">
    <citation type="submission" date="2020-08" db="EMBL/GenBank/DDBJ databases">
        <title>Genomic Encyclopedia of Type Strains, Phase IV (KMG-IV): sequencing the most valuable type-strain genomes for metagenomic binning, comparative biology and taxonomic classification.</title>
        <authorList>
            <person name="Goeker M."/>
        </authorList>
    </citation>
    <scope>NUCLEOTIDE SEQUENCE [LARGE SCALE GENOMIC DNA]</scope>
    <source>
        <strain evidence="2 3">DSM 26736</strain>
    </source>
</reference>
<keyword evidence="3" id="KW-1185">Reference proteome</keyword>
<comment type="caution">
    <text evidence="2">The sequence shown here is derived from an EMBL/GenBank/DDBJ whole genome shotgun (WGS) entry which is preliminary data.</text>
</comment>